<gene>
    <name evidence="1" type="ORF">FA95DRAFT_1564796</name>
</gene>
<protein>
    <submittedName>
        <fullName evidence="1">SAM-dependent methyltransferase-like protein</fullName>
    </submittedName>
</protein>
<evidence type="ECO:0000313" key="2">
    <source>
        <dbReference type="Proteomes" id="UP000814033"/>
    </source>
</evidence>
<sequence length="286" mass="30648">MNTISANDIAALCLHSPKGYQSQLQSTEHRISILSSWDIPHGAKILEIGCGQGDTTAVLAELVGPEGHVTAVDPGPLDYGSPFTLGQAQAHLSAGRLGSRITWKQAEPIPLLESDETDYDAAVISLCIWYFHAPSVLAATLAALAKRVRTVYIAEWSLSSVSGAGQTHILAALTQAALDTHKEAPRSNIRIAVSPVAIKAAANAAGWVDAGERTFAPADHVLDGKWETMEVQGERFLKSIHETVHDERLRSVVVALRDTTLRSLESVGGMKGVKSMDVWCATFHRG</sequence>
<keyword evidence="2" id="KW-1185">Reference proteome</keyword>
<dbReference type="Proteomes" id="UP000814033">
    <property type="component" value="Unassembled WGS sequence"/>
</dbReference>
<comment type="caution">
    <text evidence="1">The sequence shown here is derived from an EMBL/GenBank/DDBJ whole genome shotgun (WGS) entry which is preliminary data.</text>
</comment>
<accession>A0ACB8REH7</accession>
<reference evidence="1" key="1">
    <citation type="submission" date="2021-02" db="EMBL/GenBank/DDBJ databases">
        <authorList>
            <consortium name="DOE Joint Genome Institute"/>
            <person name="Ahrendt S."/>
            <person name="Looney B.P."/>
            <person name="Miyauchi S."/>
            <person name="Morin E."/>
            <person name="Drula E."/>
            <person name="Courty P.E."/>
            <person name="Chicoki N."/>
            <person name="Fauchery L."/>
            <person name="Kohler A."/>
            <person name="Kuo A."/>
            <person name="Labutti K."/>
            <person name="Pangilinan J."/>
            <person name="Lipzen A."/>
            <person name="Riley R."/>
            <person name="Andreopoulos W."/>
            <person name="He G."/>
            <person name="Johnson J."/>
            <person name="Barry K.W."/>
            <person name="Grigoriev I.V."/>
            <person name="Nagy L."/>
            <person name="Hibbett D."/>
            <person name="Henrissat B."/>
            <person name="Matheny P.B."/>
            <person name="Labbe J."/>
            <person name="Martin F."/>
        </authorList>
    </citation>
    <scope>NUCLEOTIDE SEQUENCE</scope>
    <source>
        <strain evidence="1">FP105234-sp</strain>
    </source>
</reference>
<evidence type="ECO:0000313" key="1">
    <source>
        <dbReference type="EMBL" id="KAI0042008.1"/>
    </source>
</evidence>
<dbReference type="EMBL" id="MU276089">
    <property type="protein sequence ID" value="KAI0042008.1"/>
    <property type="molecule type" value="Genomic_DNA"/>
</dbReference>
<name>A0ACB8REH7_9AGAM</name>
<organism evidence="1 2">
    <name type="scientific">Auriscalpium vulgare</name>
    <dbReference type="NCBI Taxonomy" id="40419"/>
    <lineage>
        <taxon>Eukaryota</taxon>
        <taxon>Fungi</taxon>
        <taxon>Dikarya</taxon>
        <taxon>Basidiomycota</taxon>
        <taxon>Agaricomycotina</taxon>
        <taxon>Agaricomycetes</taxon>
        <taxon>Russulales</taxon>
        <taxon>Auriscalpiaceae</taxon>
        <taxon>Auriscalpium</taxon>
    </lineage>
</organism>
<proteinExistence type="predicted"/>
<reference evidence="1" key="2">
    <citation type="journal article" date="2022" name="New Phytol.">
        <title>Evolutionary transition to the ectomycorrhizal habit in the genomes of a hyperdiverse lineage of mushroom-forming fungi.</title>
        <authorList>
            <person name="Looney B."/>
            <person name="Miyauchi S."/>
            <person name="Morin E."/>
            <person name="Drula E."/>
            <person name="Courty P.E."/>
            <person name="Kohler A."/>
            <person name="Kuo A."/>
            <person name="LaButti K."/>
            <person name="Pangilinan J."/>
            <person name="Lipzen A."/>
            <person name="Riley R."/>
            <person name="Andreopoulos W."/>
            <person name="He G."/>
            <person name="Johnson J."/>
            <person name="Nolan M."/>
            <person name="Tritt A."/>
            <person name="Barry K.W."/>
            <person name="Grigoriev I.V."/>
            <person name="Nagy L.G."/>
            <person name="Hibbett D."/>
            <person name="Henrissat B."/>
            <person name="Matheny P.B."/>
            <person name="Labbe J."/>
            <person name="Martin F.M."/>
        </authorList>
    </citation>
    <scope>NUCLEOTIDE SEQUENCE</scope>
    <source>
        <strain evidence="1">FP105234-sp</strain>
    </source>
</reference>